<keyword evidence="1" id="KW-0472">Membrane</keyword>
<proteinExistence type="predicted"/>
<dbReference type="AlphaFoldDB" id="A0A8J7APW9"/>
<dbReference type="InterPro" id="IPR021467">
    <property type="entry name" value="DUF3119"/>
</dbReference>
<dbReference type="PANTHER" id="PTHR35550">
    <property type="match status" value="1"/>
</dbReference>
<name>A0A8J7APW9_9CYAN</name>
<organism evidence="2 3">
    <name type="scientific">Vasconcelosia minhoensis LEGE 07310</name>
    <dbReference type="NCBI Taxonomy" id="915328"/>
    <lineage>
        <taxon>Bacteria</taxon>
        <taxon>Bacillati</taxon>
        <taxon>Cyanobacteriota</taxon>
        <taxon>Cyanophyceae</taxon>
        <taxon>Nodosilineales</taxon>
        <taxon>Cymatolegaceae</taxon>
        <taxon>Vasconcelosia</taxon>
        <taxon>Vasconcelosia minhoensis</taxon>
    </lineage>
</organism>
<keyword evidence="3" id="KW-1185">Reference proteome</keyword>
<feature type="transmembrane region" description="Helical" evidence="1">
    <location>
        <begin position="15"/>
        <end position="35"/>
    </location>
</feature>
<evidence type="ECO:0000313" key="2">
    <source>
        <dbReference type="EMBL" id="MBE9078151.1"/>
    </source>
</evidence>
<dbReference type="Proteomes" id="UP000636505">
    <property type="component" value="Unassembled WGS sequence"/>
</dbReference>
<evidence type="ECO:0000313" key="3">
    <source>
        <dbReference type="Proteomes" id="UP000636505"/>
    </source>
</evidence>
<evidence type="ECO:0000256" key="1">
    <source>
        <dbReference type="SAM" id="Phobius"/>
    </source>
</evidence>
<protein>
    <submittedName>
        <fullName evidence="2">DUF3119 family protein</fullName>
    </submittedName>
</protein>
<comment type="caution">
    <text evidence="2">The sequence shown here is derived from an EMBL/GenBank/DDBJ whole genome shotgun (WGS) entry which is preliminary data.</text>
</comment>
<dbReference type="PANTHER" id="PTHR35550:SF2">
    <property type="entry name" value="OS05G0401200 PROTEIN"/>
    <property type="match status" value="1"/>
</dbReference>
<keyword evidence="1" id="KW-1133">Transmembrane helix</keyword>
<dbReference type="EMBL" id="JADEXG010000027">
    <property type="protein sequence ID" value="MBE9078151.1"/>
    <property type="molecule type" value="Genomic_DNA"/>
</dbReference>
<dbReference type="Pfam" id="PF11317">
    <property type="entry name" value="DUF3119"/>
    <property type="match status" value="1"/>
</dbReference>
<sequence length="137" mass="15706">MAELKPDSVCLAPSYRLPIGLLLLAVLSALVQLWGHVWTSGILALLGLFLLYQTATIRLWLTPTALALYRGDRQLREFPYQDWQYWTIFWPAVPILFYFKEVNSIHFLPVLFDPEALRTHLLARCAQAAPPQAKAQR</sequence>
<gene>
    <name evidence="2" type="ORF">IQ241_12760</name>
</gene>
<reference evidence="2" key="1">
    <citation type="submission" date="2020-10" db="EMBL/GenBank/DDBJ databases">
        <authorList>
            <person name="Castelo-Branco R."/>
            <person name="Eusebio N."/>
            <person name="Adriana R."/>
            <person name="Vieira A."/>
            <person name="Brugerolle De Fraissinette N."/>
            <person name="Rezende De Castro R."/>
            <person name="Schneider M.P."/>
            <person name="Vasconcelos V."/>
            <person name="Leao P.N."/>
        </authorList>
    </citation>
    <scope>NUCLEOTIDE SEQUENCE</scope>
    <source>
        <strain evidence="2">LEGE 07310</strain>
    </source>
</reference>
<keyword evidence="1" id="KW-0812">Transmembrane</keyword>
<accession>A0A8J7APW9</accession>
<feature type="transmembrane region" description="Helical" evidence="1">
    <location>
        <begin position="42"/>
        <end position="63"/>
    </location>
</feature>